<keyword evidence="2" id="KW-0560">Oxidoreductase</keyword>
<dbReference type="PRINTS" id="PR00080">
    <property type="entry name" value="SDRFAMILY"/>
</dbReference>
<dbReference type="SUPFAM" id="SSF51735">
    <property type="entry name" value="NAD(P)-binding Rossmann-fold domains"/>
    <property type="match status" value="1"/>
</dbReference>
<dbReference type="InterPro" id="IPR002347">
    <property type="entry name" value="SDR_fam"/>
</dbReference>
<accession>A0A4R7P598</accession>
<comment type="caution">
    <text evidence="4">The sequence shown here is derived from an EMBL/GenBank/DDBJ whole genome shotgun (WGS) entry which is preliminary data.</text>
</comment>
<evidence type="ECO:0000313" key="5">
    <source>
        <dbReference type="Proteomes" id="UP000295341"/>
    </source>
</evidence>
<evidence type="ECO:0000256" key="1">
    <source>
        <dbReference type="ARBA" id="ARBA00006484"/>
    </source>
</evidence>
<dbReference type="AlphaFoldDB" id="A0A4R7P598"/>
<keyword evidence="5" id="KW-1185">Reference proteome</keyword>
<dbReference type="PRINTS" id="PR00081">
    <property type="entry name" value="GDHRDH"/>
</dbReference>
<evidence type="ECO:0000256" key="2">
    <source>
        <dbReference type="ARBA" id="ARBA00023002"/>
    </source>
</evidence>
<dbReference type="NCBIfam" id="NF006117">
    <property type="entry name" value="PRK08264.1-3"/>
    <property type="match status" value="1"/>
</dbReference>
<dbReference type="InterPro" id="IPR020904">
    <property type="entry name" value="Sc_DH/Rdtase_CS"/>
</dbReference>
<dbReference type="InterPro" id="IPR036291">
    <property type="entry name" value="NAD(P)-bd_dom_sf"/>
</dbReference>
<dbReference type="Pfam" id="PF00106">
    <property type="entry name" value="adh_short"/>
    <property type="match status" value="1"/>
</dbReference>
<gene>
    <name evidence="4" type="ORF">DFR24_3248</name>
</gene>
<sequence>MQVKDSVVLITGANRGIGKAYAAEAVARGAKKVYAAARDPASVDIAGVVPIRLDVTRPETIAAAAALCKDVTILVNNAGVAQLGGFMADNAAEAARQQFEINFYGPLRLAQEFAPILAANGGGAIVNVLSVVSWFTLPFLGVYGATKSAAWALTNSQRLELAAQKTRVVGVHVGFVDTDLTKGIDSEKVAPRQVAIATYDGLAAGLDEVLVDEISKNVKASMSTAKPLYLTGLQA</sequence>
<evidence type="ECO:0000313" key="4">
    <source>
        <dbReference type="EMBL" id="TDU28868.1"/>
    </source>
</evidence>
<dbReference type="PANTHER" id="PTHR44169">
    <property type="entry name" value="NADPH-DEPENDENT 1-ACYLDIHYDROXYACETONE PHOSPHATE REDUCTASE"/>
    <property type="match status" value="1"/>
</dbReference>
<dbReference type="GO" id="GO:0016491">
    <property type="term" value="F:oxidoreductase activity"/>
    <property type="evidence" value="ECO:0007669"/>
    <property type="project" value="UniProtKB-KW"/>
</dbReference>
<dbReference type="PROSITE" id="PS00061">
    <property type="entry name" value="ADH_SHORT"/>
    <property type="match status" value="1"/>
</dbReference>
<dbReference type="OrthoDB" id="154414at2"/>
<organism evidence="4 5">
    <name type="scientific">Panacagrimonas perspica</name>
    <dbReference type="NCBI Taxonomy" id="381431"/>
    <lineage>
        <taxon>Bacteria</taxon>
        <taxon>Pseudomonadati</taxon>
        <taxon>Pseudomonadota</taxon>
        <taxon>Gammaproteobacteria</taxon>
        <taxon>Nevskiales</taxon>
        <taxon>Nevskiaceae</taxon>
        <taxon>Panacagrimonas</taxon>
    </lineage>
</organism>
<evidence type="ECO:0000256" key="3">
    <source>
        <dbReference type="RuleBase" id="RU000363"/>
    </source>
</evidence>
<dbReference type="PANTHER" id="PTHR44169:SF6">
    <property type="entry name" value="NADPH-DEPENDENT 1-ACYLDIHYDROXYACETONE PHOSPHATE REDUCTASE"/>
    <property type="match status" value="1"/>
</dbReference>
<name>A0A4R7P598_9GAMM</name>
<dbReference type="Proteomes" id="UP000295341">
    <property type="component" value="Unassembled WGS sequence"/>
</dbReference>
<dbReference type="RefSeq" id="WP_133882389.1">
    <property type="nucleotide sequence ID" value="NZ_MWIN01000018.1"/>
</dbReference>
<proteinExistence type="inferred from homology"/>
<reference evidence="4 5" key="1">
    <citation type="submission" date="2019-03" db="EMBL/GenBank/DDBJ databases">
        <title>Genomic Encyclopedia of Type Strains, Phase IV (KMG-IV): sequencing the most valuable type-strain genomes for metagenomic binning, comparative biology and taxonomic classification.</title>
        <authorList>
            <person name="Goeker M."/>
        </authorList>
    </citation>
    <scope>NUCLEOTIDE SEQUENCE [LARGE SCALE GENOMIC DNA]</scope>
    <source>
        <strain evidence="4 5">DSM 26377</strain>
    </source>
</reference>
<protein>
    <submittedName>
        <fullName evidence="4">Short-subunit dehydrogenase</fullName>
    </submittedName>
</protein>
<dbReference type="Gene3D" id="3.40.50.720">
    <property type="entry name" value="NAD(P)-binding Rossmann-like Domain"/>
    <property type="match status" value="1"/>
</dbReference>
<comment type="similarity">
    <text evidence="1 3">Belongs to the short-chain dehydrogenases/reductases (SDR) family.</text>
</comment>
<dbReference type="EMBL" id="SOBT01000009">
    <property type="protein sequence ID" value="TDU28868.1"/>
    <property type="molecule type" value="Genomic_DNA"/>
</dbReference>
<dbReference type="NCBIfam" id="NF006119">
    <property type="entry name" value="PRK08264.1-5"/>
    <property type="match status" value="1"/>
</dbReference>